<evidence type="ECO:0000256" key="2">
    <source>
        <dbReference type="ARBA" id="ARBA00022490"/>
    </source>
</evidence>
<dbReference type="Proteomes" id="UP000187013">
    <property type="component" value="Unassembled WGS sequence"/>
</dbReference>
<dbReference type="Pfam" id="PF10237">
    <property type="entry name" value="N6-adenineMlase"/>
    <property type="match status" value="1"/>
</dbReference>
<sequence length="266" mass="30791">MSESNDELTLSTNALAALQEFKQEEQQRQEEFEKLFKQADESFEEKKRIQGMELFKEDWQLSQFWYTDDTADVLAEALLEGADSDTVIAVVSAPSVYAAILRRPKEQIPTKNIYLFEYDTRFELLAGRNHYVYYDYVQPLEFPDQLKGKVDRLLIDPPFLHDNCQTNCMCSLKSRVSRTLMNSILTCLTASITAKALLAPKDGSKTTNGYLRHRFMSCTGERMAELISKVYPDSKITTFLPQHANGLSNEFRCYADFEWKKWKFCT</sequence>
<proteinExistence type="inferred from homology"/>
<dbReference type="GO" id="GO:0032259">
    <property type="term" value="P:methylation"/>
    <property type="evidence" value="ECO:0007669"/>
    <property type="project" value="UniProtKB-KW"/>
</dbReference>
<gene>
    <name evidence="5" type="primary">EFM5</name>
    <name evidence="7" type="ORF">ZYGR_0AY02060</name>
</gene>
<comment type="similarity">
    <text evidence="5">Belongs to the class I-like SAM-binding methyltransferase superfamily. EFM5 family.</text>
</comment>
<evidence type="ECO:0000256" key="5">
    <source>
        <dbReference type="HAMAP-Rule" id="MF_03187"/>
    </source>
</evidence>
<keyword evidence="6" id="KW-0175">Coiled coil</keyword>
<organism evidence="7 8">
    <name type="scientific">Zygosaccharomyces rouxii</name>
    <dbReference type="NCBI Taxonomy" id="4956"/>
    <lineage>
        <taxon>Eukaryota</taxon>
        <taxon>Fungi</taxon>
        <taxon>Dikarya</taxon>
        <taxon>Ascomycota</taxon>
        <taxon>Saccharomycotina</taxon>
        <taxon>Saccharomycetes</taxon>
        <taxon>Saccharomycetales</taxon>
        <taxon>Saccharomycetaceae</taxon>
        <taxon>Zygosaccharomyces</taxon>
    </lineage>
</organism>
<evidence type="ECO:0000256" key="4">
    <source>
        <dbReference type="ARBA" id="ARBA00022679"/>
    </source>
</evidence>
<dbReference type="PANTHER" id="PTHR13200:SF0">
    <property type="entry name" value="EEF1A LYSINE METHYLTRANSFERASE 1"/>
    <property type="match status" value="1"/>
</dbReference>
<dbReference type="GO" id="GO:0005737">
    <property type="term" value="C:cytoplasm"/>
    <property type="evidence" value="ECO:0007669"/>
    <property type="project" value="UniProtKB-SubCell"/>
</dbReference>
<name>A0A1Q3AJW6_ZYGRO</name>
<dbReference type="HAMAP" id="MF_03187">
    <property type="entry name" value="Methyltr_EFM5"/>
    <property type="match status" value="1"/>
</dbReference>
<dbReference type="PANTHER" id="PTHR13200">
    <property type="entry name" value="EEF1A LYSINE METHYLTRANSFERASE 1"/>
    <property type="match status" value="1"/>
</dbReference>
<dbReference type="EC" id="2.1.1.-" evidence="5"/>
<protein>
    <recommendedName>
        <fullName evidence="5">Protein-lysine N-methyltransferase EFM5</fullName>
        <ecNumber evidence="5">2.1.1.-</ecNumber>
    </recommendedName>
    <alternativeName>
        <fullName evidence="5">Elongation factor methyltransferase 5</fullName>
    </alternativeName>
</protein>
<dbReference type="InterPro" id="IPR041370">
    <property type="entry name" value="Mlase_EEF1AKMT1/ZCCHC4"/>
</dbReference>
<evidence type="ECO:0000313" key="8">
    <source>
        <dbReference type="Proteomes" id="UP000187013"/>
    </source>
</evidence>
<reference evidence="7 8" key="1">
    <citation type="submission" date="2016-08" db="EMBL/GenBank/DDBJ databases">
        <title>Draft genome sequence of allopolyploid Zygosaccharomyces rouxii.</title>
        <authorList>
            <person name="Watanabe J."/>
            <person name="Uehara K."/>
            <person name="Mogi Y."/>
            <person name="Tsukioka Y."/>
        </authorList>
    </citation>
    <scope>NUCLEOTIDE SEQUENCE [LARGE SCALE GENOMIC DNA]</scope>
    <source>
        <strain evidence="7 8">NBRC 110957</strain>
    </source>
</reference>
<dbReference type="GO" id="GO:0016279">
    <property type="term" value="F:protein-lysine N-methyltransferase activity"/>
    <property type="evidence" value="ECO:0007669"/>
    <property type="project" value="UniProtKB-UniRule"/>
</dbReference>
<dbReference type="AlphaFoldDB" id="A0A1Q3AJW6"/>
<accession>A0A1Q3AJW6</accession>
<comment type="subcellular location">
    <subcellularLocation>
        <location evidence="1 5">Cytoplasm</location>
    </subcellularLocation>
</comment>
<keyword evidence="2 5" id="KW-0963">Cytoplasm</keyword>
<evidence type="ECO:0000256" key="1">
    <source>
        <dbReference type="ARBA" id="ARBA00004496"/>
    </source>
</evidence>
<comment type="function">
    <text evidence="5">S-adenosyl-L-methionine-dependent protein-lysine N-methyltransferase that trimethylates elongation factor 1-alpha at 'Lys-79'.</text>
</comment>
<comment type="caution">
    <text evidence="7">The sequence shown here is derived from an EMBL/GenBank/DDBJ whole genome shotgun (WGS) entry which is preliminary data.</text>
</comment>
<evidence type="ECO:0000313" key="7">
    <source>
        <dbReference type="EMBL" id="GAV55813.1"/>
    </source>
</evidence>
<keyword evidence="4 5" id="KW-0808">Transferase</keyword>
<keyword evidence="3 5" id="KW-0489">Methyltransferase</keyword>
<dbReference type="InterPro" id="IPR019369">
    <property type="entry name" value="Efm5/EEF1AKMT1"/>
</dbReference>
<evidence type="ECO:0000256" key="3">
    <source>
        <dbReference type="ARBA" id="ARBA00022603"/>
    </source>
</evidence>
<dbReference type="OrthoDB" id="206354at2759"/>
<feature type="coiled-coil region" evidence="6">
    <location>
        <begin position="15"/>
        <end position="42"/>
    </location>
</feature>
<evidence type="ECO:0000256" key="6">
    <source>
        <dbReference type="SAM" id="Coils"/>
    </source>
</evidence>
<dbReference type="EMBL" id="BDGX01000051">
    <property type="protein sequence ID" value="GAV55813.1"/>
    <property type="molecule type" value="Genomic_DNA"/>
</dbReference>